<evidence type="ECO:0000256" key="1">
    <source>
        <dbReference type="SAM" id="MobiDB-lite"/>
    </source>
</evidence>
<feature type="non-terminal residue" evidence="2">
    <location>
        <position position="59"/>
    </location>
</feature>
<reference evidence="2" key="1">
    <citation type="submission" date="2020-02" db="EMBL/GenBank/DDBJ databases">
        <authorList>
            <person name="Meier V. D."/>
        </authorList>
    </citation>
    <scope>NUCLEOTIDE SEQUENCE</scope>
    <source>
        <strain evidence="2">AVDCRST_MAG88</strain>
    </source>
</reference>
<evidence type="ECO:0000313" key="2">
    <source>
        <dbReference type="EMBL" id="CAA9584724.1"/>
    </source>
</evidence>
<name>A0A6J4VT82_9BACT</name>
<dbReference type="AlphaFoldDB" id="A0A6J4VT82"/>
<feature type="non-terminal residue" evidence="2">
    <location>
        <position position="1"/>
    </location>
</feature>
<organism evidence="2">
    <name type="scientific">uncultured Thermomicrobiales bacterium</name>
    <dbReference type="NCBI Taxonomy" id="1645740"/>
    <lineage>
        <taxon>Bacteria</taxon>
        <taxon>Pseudomonadati</taxon>
        <taxon>Thermomicrobiota</taxon>
        <taxon>Thermomicrobia</taxon>
        <taxon>Thermomicrobiales</taxon>
        <taxon>environmental samples</taxon>
    </lineage>
</organism>
<proteinExistence type="predicted"/>
<feature type="compositionally biased region" description="Basic residues" evidence="1">
    <location>
        <begin position="49"/>
        <end position="59"/>
    </location>
</feature>
<accession>A0A6J4VT82</accession>
<protein>
    <submittedName>
        <fullName evidence="2">Uncharacterized protein</fullName>
    </submittedName>
</protein>
<sequence>GPKPARWDPEAARLTRIALVPAVPRAPHGDRAVSRARPTPAGWPDAARMAHRMGRVTTI</sequence>
<dbReference type="EMBL" id="CADCWM010000921">
    <property type="protein sequence ID" value="CAA9584724.1"/>
    <property type="molecule type" value="Genomic_DNA"/>
</dbReference>
<gene>
    <name evidence="2" type="ORF">AVDCRST_MAG88-3780</name>
</gene>
<feature type="region of interest" description="Disordered" evidence="1">
    <location>
        <begin position="26"/>
        <end position="59"/>
    </location>
</feature>